<dbReference type="InterPro" id="IPR024478">
    <property type="entry name" value="HlyB_4HB_MCP"/>
</dbReference>
<organism evidence="11 12">
    <name type="scientific">Paenibacillus terreus</name>
    <dbReference type="NCBI Taxonomy" id="1387834"/>
    <lineage>
        <taxon>Bacteria</taxon>
        <taxon>Bacillati</taxon>
        <taxon>Bacillota</taxon>
        <taxon>Bacilli</taxon>
        <taxon>Bacillales</taxon>
        <taxon>Paenibacillaceae</taxon>
        <taxon>Paenibacillus</taxon>
    </lineage>
</organism>
<protein>
    <submittedName>
        <fullName evidence="11">Methyl-accepting chemotaxis protein</fullName>
    </submittedName>
</protein>
<dbReference type="Pfam" id="PF00015">
    <property type="entry name" value="MCPsignal"/>
    <property type="match status" value="1"/>
</dbReference>
<evidence type="ECO:0000256" key="5">
    <source>
        <dbReference type="ARBA" id="ARBA00029447"/>
    </source>
</evidence>
<evidence type="ECO:0000256" key="1">
    <source>
        <dbReference type="ARBA" id="ARBA00004236"/>
    </source>
</evidence>
<dbReference type="Pfam" id="PF00672">
    <property type="entry name" value="HAMP"/>
    <property type="match status" value="1"/>
</dbReference>
<evidence type="ECO:0000256" key="7">
    <source>
        <dbReference type="SAM" id="Coils"/>
    </source>
</evidence>
<dbReference type="InterPro" id="IPR004089">
    <property type="entry name" value="MCPsignal_dom"/>
</dbReference>
<dbReference type="PROSITE" id="PS50885">
    <property type="entry name" value="HAMP"/>
    <property type="match status" value="1"/>
</dbReference>
<dbReference type="EMBL" id="JBHILM010000001">
    <property type="protein sequence ID" value="MFB5679418.1"/>
    <property type="molecule type" value="Genomic_DNA"/>
</dbReference>
<keyword evidence="2" id="KW-1003">Cell membrane</keyword>
<keyword evidence="4 6" id="KW-0807">Transducer</keyword>
<evidence type="ECO:0000256" key="3">
    <source>
        <dbReference type="ARBA" id="ARBA00023136"/>
    </source>
</evidence>
<dbReference type="PANTHER" id="PTHR32089">
    <property type="entry name" value="METHYL-ACCEPTING CHEMOTAXIS PROTEIN MCPB"/>
    <property type="match status" value="1"/>
</dbReference>
<evidence type="ECO:0000313" key="12">
    <source>
        <dbReference type="Proteomes" id="UP001580407"/>
    </source>
</evidence>
<feature type="transmembrane region" description="Helical" evidence="8">
    <location>
        <begin position="66"/>
        <end position="87"/>
    </location>
</feature>
<comment type="similarity">
    <text evidence="5">Belongs to the methyl-accepting chemotaxis (MCP) protein family.</text>
</comment>
<dbReference type="Pfam" id="PF12729">
    <property type="entry name" value="4HB_MCP_1"/>
    <property type="match status" value="1"/>
</dbReference>
<dbReference type="Gene3D" id="6.10.340.10">
    <property type="match status" value="1"/>
</dbReference>
<evidence type="ECO:0000256" key="8">
    <source>
        <dbReference type="SAM" id="Phobius"/>
    </source>
</evidence>
<dbReference type="RefSeq" id="WP_375523260.1">
    <property type="nucleotide sequence ID" value="NZ_JBHILM010000001.1"/>
</dbReference>
<dbReference type="SMART" id="SM00283">
    <property type="entry name" value="MA"/>
    <property type="match status" value="1"/>
</dbReference>
<evidence type="ECO:0000313" key="11">
    <source>
        <dbReference type="EMBL" id="MFB5679418.1"/>
    </source>
</evidence>
<evidence type="ECO:0000256" key="4">
    <source>
        <dbReference type="ARBA" id="ARBA00023224"/>
    </source>
</evidence>
<comment type="subcellular location">
    <subcellularLocation>
        <location evidence="1">Cell membrane</location>
    </subcellularLocation>
</comment>
<keyword evidence="7" id="KW-0175">Coiled coil</keyword>
<feature type="domain" description="HAMP" evidence="10">
    <location>
        <begin position="266"/>
        <end position="319"/>
    </location>
</feature>
<dbReference type="CDD" id="cd06225">
    <property type="entry name" value="HAMP"/>
    <property type="match status" value="1"/>
</dbReference>
<dbReference type="PANTHER" id="PTHR32089:SF112">
    <property type="entry name" value="LYSOZYME-LIKE PROTEIN-RELATED"/>
    <property type="match status" value="1"/>
</dbReference>
<keyword evidence="8" id="KW-1133">Transmembrane helix</keyword>
<keyword evidence="12" id="KW-1185">Reference proteome</keyword>
<dbReference type="InterPro" id="IPR003660">
    <property type="entry name" value="HAMP_dom"/>
</dbReference>
<proteinExistence type="inferred from homology"/>
<feature type="coiled-coil region" evidence="7">
    <location>
        <begin position="549"/>
        <end position="579"/>
    </location>
</feature>
<dbReference type="PROSITE" id="PS50111">
    <property type="entry name" value="CHEMOTAXIS_TRANSDUC_2"/>
    <property type="match status" value="1"/>
</dbReference>
<gene>
    <name evidence="11" type="ORF">ACE3NQ_00650</name>
</gene>
<evidence type="ECO:0000256" key="6">
    <source>
        <dbReference type="PROSITE-ProRule" id="PRU00284"/>
    </source>
</evidence>
<dbReference type="SMART" id="SM00304">
    <property type="entry name" value="HAMP"/>
    <property type="match status" value="1"/>
</dbReference>
<dbReference type="InterPro" id="IPR004090">
    <property type="entry name" value="Chemotax_Me-accpt_rcpt"/>
</dbReference>
<sequence>MNNRKLLDKRGELTKKKDGKSRLVKWSEIKDKLKGIRLPERKGHPEPGKGLRLDTWFGVNKSVGKFTALIFAGLIVYLLIFGVVSLLQMNKMQQNSSNIVDNVMPALEDVNSIRYATEHVLTLSFRHFATGDPGEKSLLEEERNKMVRVAAQSFKRLEARPLTSGETEHLQALHEKWDNYLKLNMQAINLSNDEQSDLAAEVASKGTNAFTAMEGDLDYLVSFNRDKAASAGSETRSSFVWAQAITGICLVLAVALAFTANRQITRRVIAPLRTFTSNVKVIAKGDLTGDNIIVAYKDEIGELAESVNLMKRNFTAMVQSIHDISGVMNQRTAELAASALEVKAGSEQIAITAAELAKGAEDQALTAADSAASVEHLNERIAQHARHGEELQRNSELVLDKGNIGKAAMDQSVSQMSVISRLVSDSMDKVMELDRKNRNIDRLVQTIREIAQQTNLLSLNAAIEAARAGESGRGFAVVAKEVSSLSEAVRQAVSQITGITADIQNDSRAVVELLQAGVLQTEEGNKQMSITGQAFTEINQSVASMVEVIAQVSSNLQSMQEASEQMNEQSQNISAVSQQAAAGAEQTSASVQQQVSNIETVTESISSLKELSDILLESVSQFEIRKTS</sequence>
<evidence type="ECO:0000259" key="9">
    <source>
        <dbReference type="PROSITE" id="PS50111"/>
    </source>
</evidence>
<reference evidence="11 12" key="1">
    <citation type="submission" date="2024-09" db="EMBL/GenBank/DDBJ databases">
        <authorList>
            <person name="Ruan L."/>
        </authorList>
    </citation>
    <scope>NUCLEOTIDE SEQUENCE [LARGE SCALE GENOMIC DNA]</scope>
    <source>
        <strain evidence="11 12">D33</strain>
    </source>
</reference>
<name>A0ABV5B154_9BACL</name>
<dbReference type="Proteomes" id="UP001580407">
    <property type="component" value="Unassembled WGS sequence"/>
</dbReference>
<dbReference type="PRINTS" id="PR00260">
    <property type="entry name" value="CHEMTRNSDUCR"/>
</dbReference>
<evidence type="ECO:0000259" key="10">
    <source>
        <dbReference type="PROSITE" id="PS50885"/>
    </source>
</evidence>
<evidence type="ECO:0000256" key="2">
    <source>
        <dbReference type="ARBA" id="ARBA00022475"/>
    </source>
</evidence>
<dbReference type="Gene3D" id="1.10.287.950">
    <property type="entry name" value="Methyl-accepting chemotaxis protein"/>
    <property type="match status" value="1"/>
</dbReference>
<feature type="domain" description="Methyl-accepting transducer" evidence="9">
    <location>
        <begin position="338"/>
        <end position="574"/>
    </location>
</feature>
<feature type="transmembrane region" description="Helical" evidence="8">
    <location>
        <begin position="239"/>
        <end position="258"/>
    </location>
</feature>
<keyword evidence="8" id="KW-0812">Transmembrane</keyword>
<accession>A0ABV5B154</accession>
<comment type="caution">
    <text evidence="11">The sequence shown here is derived from an EMBL/GenBank/DDBJ whole genome shotgun (WGS) entry which is preliminary data.</text>
</comment>
<keyword evidence="3 8" id="KW-0472">Membrane</keyword>
<dbReference type="SUPFAM" id="SSF58104">
    <property type="entry name" value="Methyl-accepting chemotaxis protein (MCP) signaling domain"/>
    <property type="match status" value="1"/>
</dbReference>